<reference evidence="1 2" key="1">
    <citation type="journal article" date="2022" name="Hortic Res">
        <title>A haplotype resolved chromosomal level avocado genome allows analysis of novel avocado genes.</title>
        <authorList>
            <person name="Nath O."/>
            <person name="Fletcher S.J."/>
            <person name="Hayward A."/>
            <person name="Shaw L.M."/>
            <person name="Masouleh A.K."/>
            <person name="Furtado A."/>
            <person name="Henry R.J."/>
            <person name="Mitter N."/>
        </authorList>
    </citation>
    <scope>NUCLEOTIDE SEQUENCE [LARGE SCALE GENOMIC DNA]</scope>
    <source>
        <strain evidence="2">cv. Hass</strain>
    </source>
</reference>
<keyword evidence="2" id="KW-1185">Reference proteome</keyword>
<name>A0ACC2MSI1_PERAE</name>
<accession>A0ACC2MSI1</accession>
<organism evidence="1 2">
    <name type="scientific">Persea americana</name>
    <name type="common">Avocado</name>
    <dbReference type="NCBI Taxonomy" id="3435"/>
    <lineage>
        <taxon>Eukaryota</taxon>
        <taxon>Viridiplantae</taxon>
        <taxon>Streptophyta</taxon>
        <taxon>Embryophyta</taxon>
        <taxon>Tracheophyta</taxon>
        <taxon>Spermatophyta</taxon>
        <taxon>Magnoliopsida</taxon>
        <taxon>Magnoliidae</taxon>
        <taxon>Laurales</taxon>
        <taxon>Lauraceae</taxon>
        <taxon>Persea</taxon>
    </lineage>
</organism>
<protein>
    <submittedName>
        <fullName evidence="1">Uncharacterized protein</fullName>
    </submittedName>
</protein>
<dbReference type="Proteomes" id="UP001234297">
    <property type="component" value="Chromosome 1"/>
</dbReference>
<comment type="caution">
    <text evidence="1">The sequence shown here is derived from an EMBL/GenBank/DDBJ whole genome shotgun (WGS) entry which is preliminary data.</text>
</comment>
<gene>
    <name evidence="1" type="ORF">MRB53_001662</name>
</gene>
<evidence type="ECO:0000313" key="2">
    <source>
        <dbReference type="Proteomes" id="UP001234297"/>
    </source>
</evidence>
<dbReference type="EMBL" id="CM056809">
    <property type="protein sequence ID" value="KAJ8648639.1"/>
    <property type="molecule type" value="Genomic_DNA"/>
</dbReference>
<evidence type="ECO:0000313" key="1">
    <source>
        <dbReference type="EMBL" id="KAJ8648639.1"/>
    </source>
</evidence>
<proteinExistence type="predicted"/>
<sequence>MHSSISTNAHVGDEDVEVVNEGAGEIVGVKGEDEEAEGEVKGEAEEGLGENGVRVVVGFGWWIGIRRGRMALWRWWGEMEMVERDLGKMPSILLKMRSS</sequence>